<keyword evidence="2" id="KW-1185">Reference proteome</keyword>
<comment type="caution">
    <text evidence="1">The sequence shown here is derived from an EMBL/GenBank/DDBJ whole genome shotgun (WGS) entry which is preliminary data.</text>
</comment>
<proteinExistence type="predicted"/>
<dbReference type="EMBL" id="JBANRG010000042">
    <property type="protein sequence ID" value="KAK7447012.1"/>
    <property type="molecule type" value="Genomic_DNA"/>
</dbReference>
<sequence length="111" mass="13038">MMDIPDEILAEIINGIIEPDPDHIYNVGDQTPDELFVKITSQLYNVNNQNPINAASMVNRRFRRICLPVLFRHMYLAPYRDHQDEETEDQSETEQFCNMLGRHAHLAHFVR</sequence>
<protein>
    <recommendedName>
        <fullName evidence="3">F-box domain-containing protein</fullName>
    </recommendedName>
</protein>
<gene>
    <name evidence="1" type="ORF">VKT23_014225</name>
</gene>
<dbReference type="Proteomes" id="UP001498398">
    <property type="component" value="Unassembled WGS sequence"/>
</dbReference>
<accession>A0ABR1J0T8</accession>
<evidence type="ECO:0000313" key="1">
    <source>
        <dbReference type="EMBL" id="KAK7447012.1"/>
    </source>
</evidence>
<reference evidence="1 2" key="1">
    <citation type="submission" date="2024-01" db="EMBL/GenBank/DDBJ databases">
        <title>A draft genome for the cacao thread blight pathogen Marasmiellus scandens.</title>
        <authorList>
            <person name="Baruah I.K."/>
            <person name="Leung J."/>
            <person name="Bukari Y."/>
            <person name="Amoako-Attah I."/>
            <person name="Meinhardt L.W."/>
            <person name="Bailey B.A."/>
            <person name="Cohen S.P."/>
        </authorList>
    </citation>
    <scope>NUCLEOTIDE SEQUENCE [LARGE SCALE GENOMIC DNA]</scope>
    <source>
        <strain evidence="1 2">GH-19</strain>
    </source>
</reference>
<evidence type="ECO:0000313" key="2">
    <source>
        <dbReference type="Proteomes" id="UP001498398"/>
    </source>
</evidence>
<organism evidence="1 2">
    <name type="scientific">Marasmiellus scandens</name>
    <dbReference type="NCBI Taxonomy" id="2682957"/>
    <lineage>
        <taxon>Eukaryota</taxon>
        <taxon>Fungi</taxon>
        <taxon>Dikarya</taxon>
        <taxon>Basidiomycota</taxon>
        <taxon>Agaricomycotina</taxon>
        <taxon>Agaricomycetes</taxon>
        <taxon>Agaricomycetidae</taxon>
        <taxon>Agaricales</taxon>
        <taxon>Marasmiineae</taxon>
        <taxon>Omphalotaceae</taxon>
        <taxon>Marasmiellus</taxon>
    </lineage>
</organism>
<evidence type="ECO:0008006" key="3">
    <source>
        <dbReference type="Google" id="ProtNLM"/>
    </source>
</evidence>
<name>A0ABR1J0T8_9AGAR</name>